<feature type="region of interest" description="Disordered" evidence="3">
    <location>
        <begin position="175"/>
        <end position="194"/>
    </location>
</feature>
<feature type="compositionally biased region" description="Polar residues" evidence="3">
    <location>
        <begin position="268"/>
        <end position="285"/>
    </location>
</feature>
<accession>A0A1Y1I4Q6</accession>
<dbReference type="STRING" id="105231.A0A1Y1I4Q6"/>
<dbReference type="InterPro" id="IPR051992">
    <property type="entry name" value="OxStress_Response_Reg"/>
</dbReference>
<feature type="compositionally biased region" description="Low complexity" evidence="3">
    <location>
        <begin position="213"/>
        <end position="234"/>
    </location>
</feature>
<feature type="region of interest" description="Disordered" evidence="3">
    <location>
        <begin position="254"/>
        <end position="293"/>
    </location>
</feature>
<feature type="compositionally biased region" description="Low complexity" evidence="3">
    <location>
        <begin position="97"/>
        <end position="111"/>
    </location>
</feature>
<dbReference type="PANTHER" id="PTHR33172">
    <property type="entry name" value="OS08G0516900 PROTEIN"/>
    <property type="match status" value="1"/>
</dbReference>
<gene>
    <name evidence="4" type="ORF">KFL_001780060</name>
</gene>
<dbReference type="Proteomes" id="UP000054558">
    <property type="component" value="Unassembled WGS sequence"/>
</dbReference>
<keyword evidence="2" id="KW-0539">Nucleus</keyword>
<protein>
    <submittedName>
        <fullName evidence="4">Uncharacterized protein</fullName>
    </submittedName>
</protein>
<feature type="region of interest" description="Disordered" evidence="3">
    <location>
        <begin position="360"/>
        <end position="385"/>
    </location>
</feature>
<dbReference type="GO" id="GO:0006950">
    <property type="term" value="P:response to stress"/>
    <property type="evidence" value="ECO:0007669"/>
    <property type="project" value="UniProtKB-ARBA"/>
</dbReference>
<reference evidence="4 5" key="1">
    <citation type="journal article" date="2014" name="Nat. Commun.">
        <title>Klebsormidium flaccidum genome reveals primary factors for plant terrestrial adaptation.</title>
        <authorList>
            <person name="Hori K."/>
            <person name="Maruyama F."/>
            <person name="Fujisawa T."/>
            <person name="Togashi T."/>
            <person name="Yamamoto N."/>
            <person name="Seo M."/>
            <person name="Sato S."/>
            <person name="Yamada T."/>
            <person name="Mori H."/>
            <person name="Tajima N."/>
            <person name="Moriyama T."/>
            <person name="Ikeuchi M."/>
            <person name="Watanabe M."/>
            <person name="Wada H."/>
            <person name="Kobayashi K."/>
            <person name="Saito M."/>
            <person name="Masuda T."/>
            <person name="Sasaki-Sekimoto Y."/>
            <person name="Mashiguchi K."/>
            <person name="Awai K."/>
            <person name="Shimojima M."/>
            <person name="Masuda S."/>
            <person name="Iwai M."/>
            <person name="Nobusawa T."/>
            <person name="Narise T."/>
            <person name="Kondo S."/>
            <person name="Saito H."/>
            <person name="Sato R."/>
            <person name="Murakawa M."/>
            <person name="Ihara Y."/>
            <person name="Oshima-Yamada Y."/>
            <person name="Ohtaka K."/>
            <person name="Satoh M."/>
            <person name="Sonobe K."/>
            <person name="Ishii M."/>
            <person name="Ohtani R."/>
            <person name="Kanamori-Sato M."/>
            <person name="Honoki R."/>
            <person name="Miyazaki D."/>
            <person name="Mochizuki H."/>
            <person name="Umetsu J."/>
            <person name="Higashi K."/>
            <person name="Shibata D."/>
            <person name="Kamiya Y."/>
            <person name="Sato N."/>
            <person name="Nakamura Y."/>
            <person name="Tabata S."/>
            <person name="Ida S."/>
            <person name="Kurokawa K."/>
            <person name="Ohta H."/>
        </authorList>
    </citation>
    <scope>NUCLEOTIDE SEQUENCE [LARGE SCALE GENOMIC DNA]</scope>
    <source>
        <strain evidence="4 5">NIES-2285</strain>
    </source>
</reference>
<dbReference type="OrthoDB" id="691484at2759"/>
<dbReference type="PANTHER" id="PTHR33172:SF96">
    <property type="entry name" value="PROTEIN OXIDATIVE STRESS 3 LIKE 3"/>
    <property type="match status" value="1"/>
</dbReference>
<feature type="compositionally biased region" description="Polar residues" evidence="3">
    <location>
        <begin position="71"/>
        <end position="83"/>
    </location>
</feature>
<evidence type="ECO:0000256" key="3">
    <source>
        <dbReference type="SAM" id="MobiDB-lite"/>
    </source>
</evidence>
<feature type="compositionally biased region" description="Polar residues" evidence="3">
    <location>
        <begin position="113"/>
        <end position="122"/>
    </location>
</feature>
<evidence type="ECO:0000313" key="4">
    <source>
        <dbReference type="EMBL" id="GAQ84151.1"/>
    </source>
</evidence>
<dbReference type="EMBL" id="DF237127">
    <property type="protein sequence ID" value="GAQ84151.1"/>
    <property type="molecule type" value="Genomic_DNA"/>
</dbReference>
<sequence length="457" mass="48554">MACQVQNQYQPYEQSGPLILAHHELVLKKLSALSMYMEAQGKGASDGVSGPSDGPNLPDSEAARDWYGEGNSHSISGQSQPQRSAARPIPPPSFQFSAQSAAPPLSTSAPSVNPFSHSSPSANPALPRVASFSNGWHENVKPDRGRESLAASAARFYEQKRRASIASHKALSLNSHSLRSPPEHGNCPPSPLGRSHVHFYPRECSQDSLEKLGSSGFSARRSSPGASSGDGGFFFAPGDKHRVLSHFSPSPTSSLSSILSAGGSGDSNPVSPNRTDSDGSGNSCSMDGATKPLARNWDMEAESALAKGGERSCGAEEDKLAPLVGRGLRRGLSQHYGGKSRSFHSLADVVTSPIQHLAKPENSYAKRRKNNNGSHSNLLGRASGGVGGNYPQKAMLADNLGFRDSEMNDVEGEAFEWAAEGADVATALRPMAQFQPLRSQSMADLRAIGRRRSHPEY</sequence>
<dbReference type="OMA" id="ESEHSHW"/>
<feature type="region of interest" description="Disordered" evidence="3">
    <location>
        <begin position="210"/>
        <end position="234"/>
    </location>
</feature>
<evidence type="ECO:0000313" key="5">
    <source>
        <dbReference type="Proteomes" id="UP000054558"/>
    </source>
</evidence>
<proteinExistence type="predicted"/>
<dbReference type="AlphaFoldDB" id="A0A1Y1I4Q6"/>
<keyword evidence="5" id="KW-1185">Reference proteome</keyword>
<evidence type="ECO:0000256" key="1">
    <source>
        <dbReference type="ARBA" id="ARBA00004123"/>
    </source>
</evidence>
<name>A0A1Y1I4Q6_KLENI</name>
<evidence type="ECO:0000256" key="2">
    <source>
        <dbReference type="ARBA" id="ARBA00023242"/>
    </source>
</evidence>
<organism evidence="4 5">
    <name type="scientific">Klebsormidium nitens</name>
    <name type="common">Green alga</name>
    <name type="synonym">Ulothrix nitens</name>
    <dbReference type="NCBI Taxonomy" id="105231"/>
    <lineage>
        <taxon>Eukaryota</taxon>
        <taxon>Viridiplantae</taxon>
        <taxon>Streptophyta</taxon>
        <taxon>Klebsormidiophyceae</taxon>
        <taxon>Klebsormidiales</taxon>
        <taxon>Klebsormidiaceae</taxon>
        <taxon>Klebsormidium</taxon>
    </lineage>
</organism>
<feature type="region of interest" description="Disordered" evidence="3">
    <location>
        <begin position="41"/>
        <end position="122"/>
    </location>
</feature>
<comment type="subcellular location">
    <subcellularLocation>
        <location evidence="1">Nucleus</location>
    </subcellularLocation>
</comment>
<dbReference type="GO" id="GO:0005634">
    <property type="term" value="C:nucleus"/>
    <property type="evidence" value="ECO:0007669"/>
    <property type="project" value="UniProtKB-SubCell"/>
</dbReference>